<reference evidence="1 2" key="1">
    <citation type="submission" date="2016-03" db="EMBL/GenBank/DDBJ databases">
        <title>Niastella vici sp. nov., isolated from farmland soil.</title>
        <authorList>
            <person name="Chen L."/>
            <person name="Wang D."/>
            <person name="Yang S."/>
            <person name="Wang G."/>
        </authorList>
    </citation>
    <scope>NUCLEOTIDE SEQUENCE [LARGE SCALE GENOMIC DNA]</scope>
    <source>
        <strain evidence="1 2">DJ57</strain>
    </source>
</reference>
<keyword evidence="2" id="KW-1185">Reference proteome</keyword>
<gene>
    <name evidence="1" type="ORF">A3860_26620</name>
</gene>
<dbReference type="RefSeq" id="WP_081148319.1">
    <property type="nucleotide sequence ID" value="NZ_LVYD01000048.1"/>
</dbReference>
<proteinExistence type="predicted"/>
<dbReference type="AlphaFoldDB" id="A0A1V9FXC0"/>
<comment type="caution">
    <text evidence="1">The sequence shown here is derived from an EMBL/GenBank/DDBJ whole genome shotgun (WGS) entry which is preliminary data.</text>
</comment>
<accession>A0A1V9FXC0</accession>
<sequence length="95" mass="11419">MKMNPDNIAERIISLWDTGLKDEEKVMEIIQSEFHISEDDVEWIFERIKIGLFRAQFKIAGEKYPKNNLDDDPYVRSALKIGLRNLGYKPWWKFW</sequence>
<dbReference type="EMBL" id="LVYD01000048">
    <property type="protein sequence ID" value="OQP62886.1"/>
    <property type="molecule type" value="Genomic_DNA"/>
</dbReference>
<dbReference type="OrthoDB" id="9917240at2"/>
<protein>
    <submittedName>
        <fullName evidence="1">Uncharacterized protein</fullName>
    </submittedName>
</protein>
<name>A0A1V9FXC0_9BACT</name>
<evidence type="ECO:0000313" key="2">
    <source>
        <dbReference type="Proteomes" id="UP000192796"/>
    </source>
</evidence>
<organism evidence="1 2">
    <name type="scientific">Niastella vici</name>
    <dbReference type="NCBI Taxonomy" id="1703345"/>
    <lineage>
        <taxon>Bacteria</taxon>
        <taxon>Pseudomonadati</taxon>
        <taxon>Bacteroidota</taxon>
        <taxon>Chitinophagia</taxon>
        <taxon>Chitinophagales</taxon>
        <taxon>Chitinophagaceae</taxon>
        <taxon>Niastella</taxon>
    </lineage>
</organism>
<evidence type="ECO:0000313" key="1">
    <source>
        <dbReference type="EMBL" id="OQP62886.1"/>
    </source>
</evidence>
<dbReference type="Proteomes" id="UP000192796">
    <property type="component" value="Unassembled WGS sequence"/>
</dbReference>